<keyword evidence="1" id="KW-0812">Transmembrane</keyword>
<feature type="transmembrane region" description="Helical" evidence="1">
    <location>
        <begin position="98"/>
        <end position="119"/>
    </location>
</feature>
<evidence type="ECO:0000313" key="2">
    <source>
        <dbReference type="EMBL" id="MQS43865.1"/>
    </source>
</evidence>
<accession>A0ABW9P3N0</accession>
<dbReference type="InterPro" id="IPR038750">
    <property type="entry name" value="YczE/YyaS-like"/>
</dbReference>
<reference evidence="2 3" key="1">
    <citation type="journal article" date="2019" name="Syst. Appl. Microbiol.">
        <title>Polyphasic characterization of two novel Lactobacillus spp. isolated from blown salami packages: Description of Lactobacillus halodurans sp. nov. and Lactobacillus salsicarnum sp. nov.</title>
        <authorList>
            <person name="Schuster J.A."/>
            <person name="Klingl A."/>
            <person name="Vogel R.F."/>
            <person name="Ehrmann M.A."/>
        </authorList>
    </citation>
    <scope>NUCLEOTIDE SEQUENCE [LARGE SCALE GENOMIC DNA]</scope>
    <source>
        <strain evidence="2 3">TMW 1.2098</strain>
    </source>
</reference>
<feature type="transmembrane region" description="Helical" evidence="1">
    <location>
        <begin position="71"/>
        <end position="92"/>
    </location>
</feature>
<evidence type="ECO:0008006" key="4">
    <source>
        <dbReference type="Google" id="ProtNLM"/>
    </source>
</evidence>
<organism evidence="2 3">
    <name type="scientific">Companilactobacillus mishanensis</name>
    <dbReference type="NCBI Taxonomy" id="2486008"/>
    <lineage>
        <taxon>Bacteria</taxon>
        <taxon>Bacillati</taxon>
        <taxon>Bacillota</taxon>
        <taxon>Bacilli</taxon>
        <taxon>Lactobacillales</taxon>
        <taxon>Lactobacillaceae</taxon>
        <taxon>Companilactobacillus</taxon>
    </lineage>
</organism>
<protein>
    <recommendedName>
        <fullName evidence="4">Sugar specific permease</fullName>
    </recommendedName>
</protein>
<evidence type="ECO:0000256" key="1">
    <source>
        <dbReference type="SAM" id="Phobius"/>
    </source>
</evidence>
<evidence type="ECO:0000313" key="3">
    <source>
        <dbReference type="Proteomes" id="UP000436655"/>
    </source>
</evidence>
<proteinExistence type="predicted"/>
<sequence length="211" mass="23435">MIIGLVLNAFGNGLCIAANIGSGIWTAAAVNMNMWFGVDTGLLLFIVGVLNALTNQVLLKHWDTRRFIGQVFYVMFFSYFVDIFTDLLTSIGVPRLPIVARGFLSCLGVVIFCIAISLYQRANIVMHPNDDTTNILRFDYLKGNATASQLIDFVPPIIIIIITFIFTHNIYSINIATVFSLVLNGVLIAWSDKLIWPQLKHNFSSTGRNNG</sequence>
<gene>
    <name evidence="2" type="ORF">FHL03_00030</name>
</gene>
<feature type="transmembrane region" description="Helical" evidence="1">
    <location>
        <begin position="41"/>
        <end position="59"/>
    </location>
</feature>
<comment type="caution">
    <text evidence="2">The sequence shown here is derived from an EMBL/GenBank/DDBJ whole genome shotgun (WGS) entry which is preliminary data.</text>
</comment>
<dbReference type="EMBL" id="VDFN01000001">
    <property type="protein sequence ID" value="MQS43865.1"/>
    <property type="molecule type" value="Genomic_DNA"/>
</dbReference>
<feature type="transmembrane region" description="Helical" evidence="1">
    <location>
        <begin position="173"/>
        <end position="190"/>
    </location>
</feature>
<keyword evidence="1" id="KW-0472">Membrane</keyword>
<dbReference type="Proteomes" id="UP000436655">
    <property type="component" value="Unassembled WGS sequence"/>
</dbReference>
<name>A0ABW9P3N0_9LACO</name>
<dbReference type="Pfam" id="PF19700">
    <property type="entry name" value="DUF6198"/>
    <property type="match status" value="1"/>
</dbReference>
<keyword evidence="1" id="KW-1133">Transmembrane helix</keyword>
<keyword evidence="3" id="KW-1185">Reference proteome</keyword>
<feature type="transmembrane region" description="Helical" evidence="1">
    <location>
        <begin position="150"/>
        <end position="167"/>
    </location>
</feature>